<feature type="signal peptide" evidence="2">
    <location>
        <begin position="1"/>
        <end position="29"/>
    </location>
</feature>
<dbReference type="AlphaFoldDB" id="G3JLM3"/>
<dbReference type="InParanoid" id="G3JLM3"/>
<evidence type="ECO:0000256" key="1">
    <source>
        <dbReference type="SAM" id="MobiDB-lite"/>
    </source>
</evidence>
<sequence>MCRRYALHDEASWAFFACLSFFLVSKSASRRPDIDLSAPYTGALSPREGPADASKS</sequence>
<dbReference type="GeneID" id="18169028"/>
<dbReference type="KEGG" id="cmt:CCM_07017"/>
<dbReference type="HOGENOM" id="CLU_3014087_0_0_1"/>
<proteinExistence type="predicted"/>
<organism evidence="3 4">
    <name type="scientific">Cordyceps militaris (strain CM01)</name>
    <name type="common">Caterpillar fungus</name>
    <dbReference type="NCBI Taxonomy" id="983644"/>
    <lineage>
        <taxon>Eukaryota</taxon>
        <taxon>Fungi</taxon>
        <taxon>Dikarya</taxon>
        <taxon>Ascomycota</taxon>
        <taxon>Pezizomycotina</taxon>
        <taxon>Sordariomycetes</taxon>
        <taxon>Hypocreomycetidae</taxon>
        <taxon>Hypocreales</taxon>
        <taxon>Cordycipitaceae</taxon>
        <taxon>Cordyceps</taxon>
    </lineage>
</organism>
<dbReference type="VEuPathDB" id="FungiDB:CCM_07017"/>
<feature type="region of interest" description="Disordered" evidence="1">
    <location>
        <begin position="36"/>
        <end position="56"/>
    </location>
</feature>
<feature type="chain" id="PRO_5003446347" evidence="2">
    <location>
        <begin position="30"/>
        <end position="56"/>
    </location>
</feature>
<evidence type="ECO:0000313" key="3">
    <source>
        <dbReference type="EMBL" id="EGX90597.1"/>
    </source>
</evidence>
<accession>G3JLM3</accession>
<evidence type="ECO:0000313" key="4">
    <source>
        <dbReference type="Proteomes" id="UP000001610"/>
    </source>
</evidence>
<dbReference type="RefSeq" id="XP_006672218.1">
    <property type="nucleotide sequence ID" value="XM_006672155.1"/>
</dbReference>
<evidence type="ECO:0000256" key="2">
    <source>
        <dbReference type="SAM" id="SignalP"/>
    </source>
</evidence>
<reference evidence="3 4" key="1">
    <citation type="journal article" date="2011" name="Genome Biol.">
        <title>Genome sequence of the insect pathogenic fungus Cordyceps militaris, a valued traditional Chinese medicine.</title>
        <authorList>
            <person name="Zheng P."/>
            <person name="Xia Y."/>
            <person name="Xiao G."/>
            <person name="Xiong C."/>
            <person name="Hu X."/>
            <person name="Zhang S."/>
            <person name="Zheng H."/>
            <person name="Huang Y."/>
            <person name="Zhou Y."/>
            <person name="Wang S."/>
            <person name="Zhao G.P."/>
            <person name="Liu X."/>
            <person name="St Leger R.J."/>
            <person name="Wang C."/>
        </authorList>
    </citation>
    <scope>NUCLEOTIDE SEQUENCE [LARGE SCALE GENOMIC DNA]</scope>
    <source>
        <strain evidence="3 4">CM01</strain>
    </source>
</reference>
<gene>
    <name evidence="3" type="ORF">CCM_07017</name>
</gene>
<keyword evidence="2" id="KW-0732">Signal</keyword>
<name>G3JLM3_CORMM</name>
<keyword evidence="4" id="KW-1185">Reference proteome</keyword>
<dbReference type="Proteomes" id="UP000001610">
    <property type="component" value="Unassembled WGS sequence"/>
</dbReference>
<dbReference type="EMBL" id="JH126403">
    <property type="protein sequence ID" value="EGX90597.1"/>
    <property type="molecule type" value="Genomic_DNA"/>
</dbReference>
<protein>
    <submittedName>
        <fullName evidence="3">Uncharacterized protein</fullName>
    </submittedName>
</protein>